<dbReference type="Proteomes" id="UP000759103">
    <property type="component" value="Unassembled WGS sequence"/>
</dbReference>
<keyword evidence="1" id="KW-0732">Signal</keyword>
<dbReference type="CDD" id="cd16018">
    <property type="entry name" value="Enpp"/>
    <property type="match status" value="1"/>
</dbReference>
<dbReference type="EMBL" id="JAHXZN010000001">
    <property type="protein sequence ID" value="MBW6529795.1"/>
    <property type="molecule type" value="Genomic_DNA"/>
</dbReference>
<dbReference type="Gene3D" id="3.40.720.10">
    <property type="entry name" value="Alkaline Phosphatase, subunit A"/>
    <property type="match status" value="1"/>
</dbReference>
<keyword evidence="3" id="KW-1185">Reference proteome</keyword>
<dbReference type="PANTHER" id="PTHR10151">
    <property type="entry name" value="ECTONUCLEOTIDE PYROPHOSPHATASE/PHOSPHODIESTERASE"/>
    <property type="match status" value="1"/>
</dbReference>
<dbReference type="Gene3D" id="3.30.1360.180">
    <property type="match status" value="1"/>
</dbReference>
<dbReference type="SUPFAM" id="SSF53649">
    <property type="entry name" value="Alkaline phosphatase-like"/>
    <property type="match status" value="1"/>
</dbReference>
<comment type="caution">
    <text evidence="2">The sequence shown here is derived from an EMBL/GenBank/DDBJ whole genome shotgun (WGS) entry which is preliminary data.</text>
</comment>
<evidence type="ECO:0000313" key="3">
    <source>
        <dbReference type="Proteomes" id="UP000759103"/>
    </source>
</evidence>
<evidence type="ECO:0000256" key="1">
    <source>
        <dbReference type="SAM" id="SignalP"/>
    </source>
</evidence>
<dbReference type="InterPro" id="IPR017850">
    <property type="entry name" value="Alkaline_phosphatase_core_sf"/>
</dbReference>
<feature type="signal peptide" evidence="1">
    <location>
        <begin position="1"/>
        <end position="20"/>
    </location>
</feature>
<proteinExistence type="predicted"/>
<dbReference type="RefSeq" id="WP_219747277.1">
    <property type="nucleotide sequence ID" value="NZ_JAHXZN010000001.1"/>
</dbReference>
<name>A0ABS7BJR6_9SPHN</name>
<reference evidence="2 3" key="1">
    <citation type="submission" date="2021-07" db="EMBL/GenBank/DDBJ databases">
        <title>Sphingomonas sp.</title>
        <authorList>
            <person name="Feng G."/>
            <person name="Li J."/>
            <person name="Pan M."/>
        </authorList>
    </citation>
    <scope>NUCLEOTIDE SEQUENCE [LARGE SCALE GENOMIC DNA]</scope>
    <source>
        <strain evidence="2 3">RRHST34</strain>
    </source>
</reference>
<gene>
    <name evidence="2" type="ORF">KZ820_03520</name>
</gene>
<evidence type="ECO:0000313" key="2">
    <source>
        <dbReference type="EMBL" id="MBW6529795.1"/>
    </source>
</evidence>
<dbReference type="PROSITE" id="PS51257">
    <property type="entry name" value="PROKAR_LIPOPROTEIN"/>
    <property type="match status" value="1"/>
</dbReference>
<protein>
    <submittedName>
        <fullName evidence="2">Ectonucleotide pyrophosphatase/phosphodiesterase</fullName>
    </submittedName>
</protein>
<accession>A0ABS7BJR6</accession>
<dbReference type="PANTHER" id="PTHR10151:SF120">
    <property type="entry name" value="BIS(5'-ADENOSYL)-TRIPHOSPHATASE"/>
    <property type="match status" value="1"/>
</dbReference>
<dbReference type="Pfam" id="PF01663">
    <property type="entry name" value="Phosphodiest"/>
    <property type="match status" value="1"/>
</dbReference>
<sequence length="442" mass="47197">MTLRPLLATALLTLGGCAYPYTPPALPLVTAPDSSRAAPAGAATTVAEASRPAPVTILVSIDGFRPDYLQRGVTPRLSALAAGGVSAAMRPSFPSKTFPNHWTLVTGLVPDRHGIVANRMEDEARPGETFTMATDDPFWWNAAEPLWVTAERAGIASATMFWPGSNVAWGGTRDPAHPHADVGARPHDWQQYNEAVSDRQRVDAVLDWLRRPAATRPRFVTLYFDEVDTAGHEYGPADQRTLAAVAAADAGIGRLIDGLAASGQSANIVIVSDHGMAPIAPERRIAIDSIVPATDARVIESGPYATFAPLPGRDAAVAEALLRPHPHMTCWRKGALPPRFRYGRNARVPAFLCLAEDGAAGGWILAKNASDEATHRGAHGYDNDSPDMRALFIANGPSFAAGQRLPTFDNTDVAPLLRDLLGLPEGAALDGDDAPFRRVLRR</sequence>
<organism evidence="2 3">
    <name type="scientific">Sphingomonas citri</name>
    <dbReference type="NCBI Taxonomy" id="2862499"/>
    <lineage>
        <taxon>Bacteria</taxon>
        <taxon>Pseudomonadati</taxon>
        <taxon>Pseudomonadota</taxon>
        <taxon>Alphaproteobacteria</taxon>
        <taxon>Sphingomonadales</taxon>
        <taxon>Sphingomonadaceae</taxon>
        <taxon>Sphingomonas</taxon>
    </lineage>
</organism>
<feature type="chain" id="PRO_5047527609" evidence="1">
    <location>
        <begin position="21"/>
        <end position="442"/>
    </location>
</feature>
<dbReference type="InterPro" id="IPR002591">
    <property type="entry name" value="Phosphodiest/P_Trfase"/>
</dbReference>